<dbReference type="EMBL" id="JAPMOU010000055">
    <property type="protein sequence ID" value="MDE1465213.1"/>
    <property type="molecule type" value="Genomic_DNA"/>
</dbReference>
<name>A0ABT5UFP9_9GAMM</name>
<dbReference type="Gene3D" id="3.40.50.300">
    <property type="entry name" value="P-loop containing nucleotide triphosphate hydrolases"/>
    <property type="match status" value="2"/>
</dbReference>
<organism evidence="3 4">
    <name type="scientific">Spartinivicinus poritis</name>
    <dbReference type="NCBI Taxonomy" id="2994640"/>
    <lineage>
        <taxon>Bacteria</taxon>
        <taxon>Pseudomonadati</taxon>
        <taxon>Pseudomonadota</taxon>
        <taxon>Gammaproteobacteria</taxon>
        <taxon>Oceanospirillales</taxon>
        <taxon>Zooshikellaceae</taxon>
        <taxon>Spartinivicinus</taxon>
    </lineage>
</organism>
<evidence type="ECO:0000256" key="1">
    <source>
        <dbReference type="SAM" id="Coils"/>
    </source>
</evidence>
<dbReference type="InterPro" id="IPR027417">
    <property type="entry name" value="P-loop_NTPase"/>
</dbReference>
<feature type="coiled-coil region" evidence="1">
    <location>
        <begin position="962"/>
        <end position="1034"/>
    </location>
</feature>
<feature type="coiled-coil region" evidence="1">
    <location>
        <begin position="717"/>
        <end position="784"/>
    </location>
</feature>
<dbReference type="Proteomes" id="UP001528823">
    <property type="component" value="Unassembled WGS sequence"/>
</dbReference>
<protein>
    <submittedName>
        <fullName evidence="3">AAA family ATPase</fullName>
    </submittedName>
</protein>
<comment type="caution">
    <text evidence="3">The sequence shown here is derived from an EMBL/GenBank/DDBJ whole genome shotgun (WGS) entry which is preliminary data.</text>
</comment>
<dbReference type="PANTHER" id="PTHR32114">
    <property type="entry name" value="ABC TRANSPORTER ABCH.3"/>
    <property type="match status" value="1"/>
</dbReference>
<dbReference type="Pfam" id="PF13558">
    <property type="entry name" value="SbcC_Walker_B"/>
    <property type="match status" value="1"/>
</dbReference>
<keyword evidence="1" id="KW-0175">Coiled coil</keyword>
<dbReference type="Pfam" id="PF13476">
    <property type="entry name" value="AAA_23"/>
    <property type="match status" value="1"/>
</dbReference>
<feature type="coiled-coil region" evidence="1">
    <location>
        <begin position="315"/>
        <end position="401"/>
    </location>
</feature>
<gene>
    <name evidence="3" type="ORF">ORQ98_24935</name>
</gene>
<dbReference type="PANTHER" id="PTHR32114:SF2">
    <property type="entry name" value="ABC TRANSPORTER ABCH.3"/>
    <property type="match status" value="1"/>
</dbReference>
<dbReference type="InterPro" id="IPR038729">
    <property type="entry name" value="Rad50/SbcC_AAA"/>
</dbReference>
<feature type="coiled-coil region" evidence="1">
    <location>
        <begin position="878"/>
        <end position="933"/>
    </location>
</feature>
<dbReference type="SUPFAM" id="SSF52540">
    <property type="entry name" value="P-loop containing nucleoside triphosphate hydrolases"/>
    <property type="match status" value="2"/>
</dbReference>
<keyword evidence="4" id="KW-1185">Reference proteome</keyword>
<proteinExistence type="predicted"/>
<feature type="domain" description="Rad50/SbcC-type AAA" evidence="2">
    <location>
        <begin position="5"/>
        <end position="269"/>
    </location>
</feature>
<evidence type="ECO:0000313" key="4">
    <source>
        <dbReference type="Proteomes" id="UP001528823"/>
    </source>
</evidence>
<reference evidence="3 4" key="1">
    <citation type="submission" date="2022-11" db="EMBL/GenBank/DDBJ databases">
        <title>Spartinivicinus poritis sp. nov., isolated from scleractinian coral Porites lutea.</title>
        <authorList>
            <person name="Zhang G."/>
            <person name="Cai L."/>
            <person name="Wei Q."/>
        </authorList>
    </citation>
    <scope>NUCLEOTIDE SEQUENCE [LARGE SCALE GENOMIC DNA]</scope>
    <source>
        <strain evidence="3 4">A2-2</strain>
    </source>
</reference>
<dbReference type="RefSeq" id="WP_274691524.1">
    <property type="nucleotide sequence ID" value="NZ_JAPMOU010000055.1"/>
</dbReference>
<accession>A0ABT5UFP9</accession>
<sequence length="1222" mass="139779">MKILSLRLKNINSLKGEWLIDFTAPDFANNGLFAITGPTGAGKTTLLDAICLALYHETPRLKVSVASNDLMSRHTAECSAEVEFEVKNNRYRASWQQRRARGKSKGKLQSPVAELAILNGSTNNVIIADKLAETRKQIEAVTGLDFSRFTKSILLAQGGFAAFLNAKPNERAELLEELTGTDIYGNISQRVYEHCQHEKNKLSLLNDKVNITEPLSSETKNQIISKQESLANTTNQLEVALKEYSQKKQWLEQISDSKVKIQQTKDKIEQHQNTITQATPDIKKLEAHQPALEIKPIYKSWQDANQRYSNNQQTIDECLNAQKSIQDSIKQAEQQVKSLTETYQQYQAKQNKLEKLADQVTPLDYKIADLISQKQRFESDLQNLKQQLTKQQNSLKNASSQQAETESNYISAKNYLDTHSQHKYLAEKLPLWKEQLKQRQTLSQQEKEYTNKVLSTKKSIEEKSYQINEINVELNASRLLLQEQQSQLQILSSQIKQILGEYNNDTLENAYHQSIEQRPLLKELEKLTKRYYELTVKQNNLLNSYNTTKQKLAELNSKKQEKSKIKIAIQEHIASIEKNLSLELNIQSLSKHRLKLQKGDPCPLCGSEEHPAIAEYQQVDPSKTEQQLLAKRNELTEIEVVLTYNNNETITINQQIQYNQQQIEDVIQELKKCENEWQFVIDKLQVVAAINNESTITQLLQTANEQHEQLTKQWKHYKAVNKQLTDQQQHIQKMEAQQHENDLKLLNQAVENLQAQHQTETKELKNTQQQLAELEAILNQEFAVFNDSLPNVANQNDWLSKQNLSSQTYQQTQQQHNELLQALADNKLVINSLEKDTKQTVSLIEDSTNSLSAVNNQLTILQSERYALFGDKQIDTERRQLKEQLSVKEQQLQKAKDQLNHQNQNHNQLKGQITTLQQSKQVLTKQLQETSQQWQQALTDSPFVSQQSFEQAILSPIEYQQLKQLKRQLDNEQQRNQGLLQDAEQTLSDLQAKQLTGLTISEINHQLTELVKQQKQTQEDMAELKATLKADETAQQKQQSLLAEIQQQQSITDVWVKLDSLIGSAKGDKFRRFAQGVTLDHLVYLANQHIQRLHGRYQLKRKLTEELDLVVVDTWQADVERDTKTLSGGESFLISLALALALSDLVSHKTSIDSLFLDEGFGTLDAETLDTALDALDALNASGKMVGIISHVDALKERIPTQIQVKKSNGLGYSKLDKRFAV</sequence>
<evidence type="ECO:0000259" key="2">
    <source>
        <dbReference type="Pfam" id="PF13476"/>
    </source>
</evidence>
<evidence type="ECO:0000313" key="3">
    <source>
        <dbReference type="EMBL" id="MDE1465213.1"/>
    </source>
</evidence>